<dbReference type="Pfam" id="PF14378">
    <property type="entry name" value="PAP2_3"/>
    <property type="match status" value="1"/>
</dbReference>
<feature type="transmembrane region" description="Helical" evidence="1">
    <location>
        <begin position="29"/>
        <end position="52"/>
    </location>
</feature>
<protein>
    <recommendedName>
        <fullName evidence="2">Inositolphosphotransferase Aur1/Ipt1 domain-containing protein</fullName>
    </recommendedName>
</protein>
<dbReference type="GO" id="GO:0016020">
    <property type="term" value="C:membrane"/>
    <property type="evidence" value="ECO:0007669"/>
    <property type="project" value="UniProtKB-SubCell"/>
</dbReference>
<feature type="transmembrane region" description="Helical" evidence="1">
    <location>
        <begin position="183"/>
        <end position="201"/>
    </location>
</feature>
<dbReference type="EMBL" id="UOED01000074">
    <property type="protein sequence ID" value="VAV92156.1"/>
    <property type="molecule type" value="Genomic_DNA"/>
</dbReference>
<organism evidence="3">
    <name type="scientific">hydrothermal vent metagenome</name>
    <dbReference type="NCBI Taxonomy" id="652676"/>
    <lineage>
        <taxon>unclassified sequences</taxon>
        <taxon>metagenomes</taxon>
        <taxon>ecological metagenomes</taxon>
    </lineage>
</organism>
<feature type="transmembrane region" description="Helical" evidence="1">
    <location>
        <begin position="111"/>
        <end position="135"/>
    </location>
</feature>
<dbReference type="AlphaFoldDB" id="A0A3B0RUI8"/>
<evidence type="ECO:0000259" key="2">
    <source>
        <dbReference type="Pfam" id="PF14378"/>
    </source>
</evidence>
<reference evidence="3" key="1">
    <citation type="submission" date="2018-06" db="EMBL/GenBank/DDBJ databases">
        <authorList>
            <person name="Zhirakovskaya E."/>
        </authorList>
    </citation>
    <scope>NUCLEOTIDE SEQUENCE</scope>
</reference>
<dbReference type="Gene3D" id="1.20.144.10">
    <property type="entry name" value="Phosphatidic acid phosphatase type 2/haloperoxidase"/>
    <property type="match status" value="1"/>
</dbReference>
<keyword evidence="1" id="KW-0812">Transmembrane</keyword>
<gene>
    <name evidence="3" type="ORF">MNBD_ALPHA02-868</name>
</gene>
<dbReference type="InterPro" id="IPR026841">
    <property type="entry name" value="Aur1/Ipt1"/>
</dbReference>
<feature type="domain" description="Inositolphosphotransferase Aur1/Ipt1" evidence="2">
    <location>
        <begin position="183"/>
        <end position="342"/>
    </location>
</feature>
<feature type="transmembrane region" description="Helical" evidence="1">
    <location>
        <begin position="208"/>
        <end position="228"/>
    </location>
</feature>
<keyword evidence="1" id="KW-1133">Transmembrane helix</keyword>
<accession>A0A3B0RUI8</accession>
<feature type="transmembrane region" description="Helical" evidence="1">
    <location>
        <begin position="330"/>
        <end position="348"/>
    </location>
</feature>
<name>A0A3B0RUI8_9ZZZZ</name>
<feature type="transmembrane region" description="Helical" evidence="1">
    <location>
        <begin position="64"/>
        <end position="90"/>
    </location>
</feature>
<evidence type="ECO:0000313" key="3">
    <source>
        <dbReference type="EMBL" id="VAV92156.1"/>
    </source>
</evidence>
<proteinExistence type="predicted"/>
<sequence>MQGSNQAIVVQANRFKIRDFILQRPEWRYVALILILHVVMLGVTVMAASIISSPFSLWFNDTNMLLAAVTLYVLFLGSIWHITLIVLSIFDDVKIKISGAPLFPEPLRSNLFAMKFYPVGLPALLIIVLTCLAILGTSNITLLSFKLLSGTTEWRDGIFWAVEGPLFEWLSTLHINTGFWDPLYHSCWAIELAMVCFLIVVSQSTRVVFFYGYSMIILYYLGRFIGMLNPVKGPAFYKPEYFNHAADSLTQMAVDKLNHTLALPLDQAIQQGGILLGGISAMPSLHIGMITLTSYWLYSTRKWTLVITIPWVVMVWISTVVLGWHYVIDGVGGVLLATFSIWVTGYILKFSWGGLTKDIRAVL</sequence>
<feature type="transmembrane region" description="Helical" evidence="1">
    <location>
        <begin position="274"/>
        <end position="298"/>
    </location>
</feature>
<keyword evidence="1" id="KW-0472">Membrane</keyword>
<feature type="transmembrane region" description="Helical" evidence="1">
    <location>
        <begin position="305"/>
        <end position="324"/>
    </location>
</feature>
<evidence type="ECO:0000256" key="1">
    <source>
        <dbReference type="SAM" id="Phobius"/>
    </source>
</evidence>